<feature type="transmembrane region" description="Helical" evidence="11">
    <location>
        <begin position="693"/>
        <end position="713"/>
    </location>
</feature>
<protein>
    <recommendedName>
        <fullName evidence="14">Cellulose synthase-like protein H1</fullName>
    </recommendedName>
</protein>
<feature type="transmembrane region" description="Helical" evidence="11">
    <location>
        <begin position="46"/>
        <end position="65"/>
    </location>
</feature>
<keyword evidence="6 11" id="KW-0472">Membrane</keyword>
<evidence type="ECO:0000256" key="9">
    <source>
        <dbReference type="PIRSR" id="PIRSR605150-2"/>
    </source>
</evidence>
<organism evidence="12 13">
    <name type="scientific">Phaseolus coccineus</name>
    <name type="common">Scarlet runner bean</name>
    <name type="synonym">Phaseolus multiflorus</name>
    <dbReference type="NCBI Taxonomy" id="3886"/>
    <lineage>
        <taxon>Eukaryota</taxon>
        <taxon>Viridiplantae</taxon>
        <taxon>Streptophyta</taxon>
        <taxon>Embryophyta</taxon>
        <taxon>Tracheophyta</taxon>
        <taxon>Spermatophyta</taxon>
        <taxon>Magnoliopsida</taxon>
        <taxon>eudicotyledons</taxon>
        <taxon>Gunneridae</taxon>
        <taxon>Pentapetalae</taxon>
        <taxon>rosids</taxon>
        <taxon>fabids</taxon>
        <taxon>Fabales</taxon>
        <taxon>Fabaceae</taxon>
        <taxon>Papilionoideae</taxon>
        <taxon>50 kb inversion clade</taxon>
        <taxon>NPAAA clade</taxon>
        <taxon>indigoferoid/millettioid clade</taxon>
        <taxon>Phaseoleae</taxon>
        <taxon>Phaseolus</taxon>
    </lineage>
</organism>
<keyword evidence="4 11" id="KW-0812">Transmembrane</keyword>
<dbReference type="AlphaFoldDB" id="A0AAN9QFB6"/>
<sequence>MANQNTLALYQKVWLKHTFSRAVDSLIFLLLLLLLGYRVFSYHHYSFPWFVAFLCESWFTITWITTISTKWTPAQTITHLNHLFLRVGELPQVDVFVTTADPVLEPPIITVNTVLSLLALDYPANKLACYVSDDGCSPLIYYALVEATKFAKLWVPFCKKYNVQVRAPFRYFSEEATVEKSDFTEFQQEWLKMKEEYEQLSCKIQNASQKLNPCPLVGEYEVFSKTQMRDHPSIIKVLWENKEGLSDGVPNLIYISREKRPQHPHHYKAGAMNVLTRVSGLMTNAPYILNVDCDMYVNNPKIAQHALCILLDPKGEKEVAFVQCPQRFYDTVKDDAYGNQLVALPMYIGGGFAGLQGIIYAGTNCFHRRKVLYGLSPDNDIQTAKKDFGFIDGTLSEKKTVQIFGASKGFVESANHALEEMTFTPNHNLFKSLDREAANQISTCDYETSTEWGKQVGWLYGSTSEDVLTGLVMHRKGWRSEVCSPDPMAFMGCSPQDNLGQMAQHKRWSSGLFDIFLSSHCPIFGTIFGKLQVRECLAYIWLTNWALRSVPEITYALLPAYCIITNSSFLPNKELGMWFPSSVFVMYNVGTLSEHLISGLSARTWWNNQRMGRITTMTSCFLGFLDILLKRLRISDTVFEITKKDQPSSNNENVGRFIFNESPIFVPGTTILLIQLTALVTALWGWQKLKNDGAYGLGEVFCSAYVVLCYLPLLKGLFRIGKYGIPLSTISKATVLAFFFVQLCRSSITK</sequence>
<feature type="binding site" evidence="10">
    <location>
        <position position="268"/>
    </location>
    <ligand>
        <name>Mn(2+)</name>
        <dbReference type="ChEBI" id="CHEBI:29035"/>
    </ligand>
</feature>
<keyword evidence="7" id="KW-0961">Cell wall biogenesis/degradation</keyword>
<evidence type="ECO:0000256" key="1">
    <source>
        <dbReference type="ARBA" id="ARBA00004127"/>
    </source>
</evidence>
<gene>
    <name evidence="12" type="ORF">VNO80_27510</name>
</gene>
<proteinExistence type="predicted"/>
<evidence type="ECO:0000256" key="2">
    <source>
        <dbReference type="ARBA" id="ARBA00022676"/>
    </source>
</evidence>
<dbReference type="InterPro" id="IPR005150">
    <property type="entry name" value="Cellulose_synth"/>
</dbReference>
<dbReference type="GO" id="GO:0016020">
    <property type="term" value="C:membrane"/>
    <property type="evidence" value="ECO:0007669"/>
    <property type="project" value="InterPro"/>
</dbReference>
<evidence type="ECO:0000313" key="13">
    <source>
        <dbReference type="Proteomes" id="UP001374584"/>
    </source>
</evidence>
<evidence type="ECO:0000256" key="4">
    <source>
        <dbReference type="ARBA" id="ARBA00022692"/>
    </source>
</evidence>
<feature type="binding site" evidence="9">
    <location>
        <position position="105"/>
    </location>
    <ligand>
        <name>UDP-alpha-D-glucose</name>
        <dbReference type="ChEBI" id="CHEBI:58885"/>
    </ligand>
</feature>
<evidence type="ECO:0000256" key="8">
    <source>
        <dbReference type="PIRSR" id="PIRSR605150-1"/>
    </source>
</evidence>
<dbReference type="EMBL" id="JAYMYR010000010">
    <property type="protein sequence ID" value="KAK7335585.1"/>
    <property type="molecule type" value="Genomic_DNA"/>
</dbReference>
<feature type="active site" evidence="8">
    <location>
        <position position="134"/>
    </location>
</feature>
<dbReference type="PANTHER" id="PTHR13301">
    <property type="entry name" value="X-BOX TRANSCRIPTION FACTOR-RELATED"/>
    <property type="match status" value="1"/>
</dbReference>
<evidence type="ECO:0000256" key="5">
    <source>
        <dbReference type="ARBA" id="ARBA00022989"/>
    </source>
</evidence>
<evidence type="ECO:0000256" key="11">
    <source>
        <dbReference type="SAM" id="Phobius"/>
    </source>
</evidence>
<keyword evidence="13" id="KW-1185">Reference proteome</keyword>
<feature type="binding site" evidence="9">
    <location>
        <position position="134"/>
    </location>
    <ligand>
        <name>UDP-alpha-D-glucose</name>
        <dbReference type="ChEBI" id="CHEBI:58885"/>
    </ligand>
</feature>
<feature type="binding site" evidence="10">
    <location>
        <position position="292"/>
    </location>
    <ligand>
        <name>Mn(2+)</name>
        <dbReference type="ChEBI" id="CHEBI:29035"/>
    </ligand>
</feature>
<comment type="caution">
    <text evidence="12">The sequence shown here is derived from an EMBL/GenBank/DDBJ whole genome shotgun (WGS) entry which is preliminary data.</text>
</comment>
<dbReference type="Proteomes" id="UP001374584">
    <property type="component" value="Unassembled WGS sequence"/>
</dbReference>
<evidence type="ECO:0000256" key="6">
    <source>
        <dbReference type="ARBA" id="ARBA00023136"/>
    </source>
</evidence>
<dbReference type="GO" id="GO:0030244">
    <property type="term" value="P:cellulose biosynthetic process"/>
    <property type="evidence" value="ECO:0007669"/>
    <property type="project" value="InterPro"/>
</dbReference>
<dbReference type="GO" id="GO:0016760">
    <property type="term" value="F:cellulose synthase (UDP-forming) activity"/>
    <property type="evidence" value="ECO:0007669"/>
    <property type="project" value="InterPro"/>
</dbReference>
<feature type="transmembrane region" description="Helical" evidence="11">
    <location>
        <begin position="725"/>
        <end position="744"/>
    </location>
</feature>
<dbReference type="GO" id="GO:0071555">
    <property type="term" value="P:cell wall organization"/>
    <property type="evidence" value="ECO:0007669"/>
    <property type="project" value="UniProtKB-KW"/>
</dbReference>
<feature type="transmembrane region" description="Helical" evidence="11">
    <location>
        <begin position="21"/>
        <end position="40"/>
    </location>
</feature>
<evidence type="ECO:0000256" key="7">
    <source>
        <dbReference type="ARBA" id="ARBA00023316"/>
    </source>
</evidence>
<keyword evidence="3" id="KW-0808">Transferase</keyword>
<evidence type="ECO:0000313" key="12">
    <source>
        <dbReference type="EMBL" id="KAK7335585.1"/>
    </source>
</evidence>
<evidence type="ECO:0000256" key="3">
    <source>
        <dbReference type="ARBA" id="ARBA00022679"/>
    </source>
</evidence>
<dbReference type="GO" id="GO:0012505">
    <property type="term" value="C:endomembrane system"/>
    <property type="evidence" value="ECO:0007669"/>
    <property type="project" value="UniProtKB-SubCell"/>
</dbReference>
<dbReference type="SUPFAM" id="SSF53448">
    <property type="entry name" value="Nucleotide-diphospho-sugar transferases"/>
    <property type="match status" value="1"/>
</dbReference>
<evidence type="ECO:0000256" key="10">
    <source>
        <dbReference type="PIRSR" id="PIRSR605150-3"/>
    </source>
</evidence>
<feature type="active site" evidence="8">
    <location>
        <position position="466"/>
    </location>
</feature>
<accession>A0AAN9QFB6</accession>
<keyword evidence="5 11" id="KW-1133">Transmembrane helix</keyword>
<dbReference type="FunFam" id="3.90.550.10:FF:000145">
    <property type="entry name" value="Cellulose synthase-like protein H1"/>
    <property type="match status" value="1"/>
</dbReference>
<reference evidence="12 13" key="1">
    <citation type="submission" date="2024-01" db="EMBL/GenBank/DDBJ databases">
        <title>The genomes of 5 underutilized Papilionoideae crops provide insights into root nodulation and disease resistanc.</title>
        <authorList>
            <person name="Jiang F."/>
        </authorList>
    </citation>
    <scope>NUCLEOTIDE SEQUENCE [LARGE SCALE GENOMIC DNA]</scope>
    <source>
        <strain evidence="12">JINMINGXINNONG_FW02</strain>
        <tissue evidence="12">Leaves</tissue>
    </source>
</reference>
<evidence type="ECO:0008006" key="14">
    <source>
        <dbReference type="Google" id="ProtNLM"/>
    </source>
</evidence>
<dbReference type="Gene3D" id="3.90.550.10">
    <property type="entry name" value="Spore Coat Polysaccharide Biosynthesis Protein SpsA, Chain A"/>
    <property type="match status" value="1"/>
</dbReference>
<keyword evidence="2" id="KW-0328">Glycosyltransferase</keyword>
<dbReference type="InterPro" id="IPR029044">
    <property type="entry name" value="Nucleotide-diphossugar_trans"/>
</dbReference>
<feature type="transmembrane region" description="Helical" evidence="11">
    <location>
        <begin position="664"/>
        <end position="686"/>
    </location>
</feature>
<name>A0AAN9QFB6_PHACN</name>
<comment type="subcellular location">
    <subcellularLocation>
        <location evidence="1">Endomembrane system</location>
        <topology evidence="1">Multi-pass membrane protein</topology>
    </subcellularLocation>
</comment>
<dbReference type="Pfam" id="PF03552">
    <property type="entry name" value="Cellulose_synt"/>
    <property type="match status" value="2"/>
</dbReference>